<organism evidence="1 2">
    <name type="scientific">Anabaena catenula FACHB-362</name>
    <dbReference type="NCBI Taxonomy" id="2692877"/>
    <lineage>
        <taxon>Bacteria</taxon>
        <taxon>Bacillati</taxon>
        <taxon>Cyanobacteriota</taxon>
        <taxon>Cyanophyceae</taxon>
        <taxon>Nostocales</taxon>
        <taxon>Nostocaceae</taxon>
        <taxon>Anabaena</taxon>
    </lineage>
</organism>
<proteinExistence type="predicted"/>
<protein>
    <recommendedName>
        <fullName evidence="3">Nitrile hydratase alpha /Thiocyanate hydrolase gamma domain-containing protein</fullName>
    </recommendedName>
</protein>
<sequence length="108" mass="12191">MVLQPGWQQIGQQVSQIIAKAWLDSEFKEKLINHPRKMLQREGIEIPEGVEVIIDQSSYNWSVGSEAGYVVWHIPVPPKPANISEEELSAWTKDNFTTELVGMIPACC</sequence>
<name>A0ABR8IX60_9NOST</name>
<dbReference type="RefSeq" id="WP_190905219.1">
    <property type="nucleotide sequence ID" value="NZ_JACJTQ010000002.1"/>
</dbReference>
<dbReference type="Proteomes" id="UP000660381">
    <property type="component" value="Unassembled WGS sequence"/>
</dbReference>
<reference evidence="1 2" key="1">
    <citation type="journal article" date="2020" name="ISME J.">
        <title>Comparative genomics reveals insights into cyanobacterial evolution and habitat adaptation.</title>
        <authorList>
            <person name="Chen M.Y."/>
            <person name="Teng W.K."/>
            <person name="Zhao L."/>
            <person name="Hu C.X."/>
            <person name="Zhou Y.K."/>
            <person name="Han B.P."/>
            <person name="Song L.R."/>
            <person name="Shu W.S."/>
        </authorList>
    </citation>
    <scope>NUCLEOTIDE SEQUENCE [LARGE SCALE GENOMIC DNA]</scope>
    <source>
        <strain evidence="1 2">FACHB-362</strain>
    </source>
</reference>
<evidence type="ECO:0000313" key="1">
    <source>
        <dbReference type="EMBL" id="MBD2690655.1"/>
    </source>
</evidence>
<evidence type="ECO:0000313" key="2">
    <source>
        <dbReference type="Proteomes" id="UP000660381"/>
    </source>
</evidence>
<keyword evidence="2" id="KW-1185">Reference proteome</keyword>
<gene>
    <name evidence="1" type="ORF">H6G68_02610</name>
</gene>
<dbReference type="SUPFAM" id="SSF56209">
    <property type="entry name" value="Nitrile hydratase alpha chain"/>
    <property type="match status" value="1"/>
</dbReference>
<dbReference type="Gene3D" id="3.90.330.10">
    <property type="entry name" value="Nitrile hydratase alpha /Thiocyanate hydrolase gamma"/>
    <property type="match status" value="1"/>
</dbReference>
<evidence type="ECO:0008006" key="3">
    <source>
        <dbReference type="Google" id="ProtNLM"/>
    </source>
</evidence>
<dbReference type="EMBL" id="JACJTQ010000002">
    <property type="protein sequence ID" value="MBD2690655.1"/>
    <property type="molecule type" value="Genomic_DNA"/>
</dbReference>
<accession>A0ABR8IX60</accession>
<comment type="caution">
    <text evidence="1">The sequence shown here is derived from an EMBL/GenBank/DDBJ whole genome shotgun (WGS) entry which is preliminary data.</text>
</comment>
<dbReference type="InterPro" id="IPR036648">
    <property type="entry name" value="CN_Hdrase_a/SCN_Hdrase_g_sf"/>
</dbReference>